<keyword evidence="2" id="KW-0408">Iron</keyword>
<dbReference type="STRING" id="1231391.GCA_000308195_00136"/>
<feature type="chain" id="PRO_5015706421" evidence="3">
    <location>
        <begin position="23"/>
        <end position="344"/>
    </location>
</feature>
<dbReference type="RefSeq" id="WP_116519486.1">
    <property type="nucleotide sequence ID" value="NZ_JACCEX010000006.1"/>
</dbReference>
<dbReference type="GO" id="GO:0046872">
    <property type="term" value="F:metal ion binding"/>
    <property type="evidence" value="ECO:0007669"/>
    <property type="project" value="UniProtKB-KW"/>
</dbReference>
<dbReference type="AlphaFoldDB" id="A0A2U1CHV1"/>
<evidence type="ECO:0000256" key="2">
    <source>
        <dbReference type="PIRSR" id="PIRSR002825-1"/>
    </source>
</evidence>
<dbReference type="Proteomes" id="UP000246145">
    <property type="component" value="Unassembled WGS sequence"/>
</dbReference>
<dbReference type="EMBL" id="QEKO01000009">
    <property type="protein sequence ID" value="PVY60472.1"/>
    <property type="molecule type" value="Genomic_DNA"/>
</dbReference>
<dbReference type="Gene3D" id="3.40.190.10">
    <property type="entry name" value="Periplasmic binding protein-like II"/>
    <property type="match status" value="2"/>
</dbReference>
<dbReference type="InterPro" id="IPR026045">
    <property type="entry name" value="Ferric-bd"/>
</dbReference>
<dbReference type="SUPFAM" id="SSF53850">
    <property type="entry name" value="Periplasmic binding protein-like II"/>
    <property type="match status" value="1"/>
</dbReference>
<feature type="signal peptide" evidence="3">
    <location>
        <begin position="1"/>
        <end position="22"/>
    </location>
</feature>
<keyword evidence="5" id="KW-1185">Reference proteome</keyword>
<protein>
    <submittedName>
        <fullName evidence="4">Iron(III) transport system substrate-binding protein</fullName>
    </submittedName>
</protein>
<feature type="binding site" evidence="2">
    <location>
        <position position="242"/>
    </location>
    <ligand>
        <name>Fe cation</name>
        <dbReference type="ChEBI" id="CHEBI:24875"/>
    </ligand>
</feature>
<proteinExistence type="predicted"/>
<gene>
    <name evidence="4" type="ORF">C7440_3719</name>
</gene>
<dbReference type="PANTHER" id="PTHR30006:SF24">
    <property type="entry name" value="SLL0237 PROTEIN"/>
    <property type="match status" value="1"/>
</dbReference>
<evidence type="ECO:0000256" key="3">
    <source>
        <dbReference type="SAM" id="SignalP"/>
    </source>
</evidence>
<comment type="caution">
    <text evidence="4">The sequence shown here is derived from an EMBL/GenBank/DDBJ whole genome shotgun (WGS) entry which is preliminary data.</text>
</comment>
<dbReference type="PANTHER" id="PTHR30006">
    <property type="entry name" value="THIAMINE-BINDING PERIPLASMIC PROTEIN-RELATED"/>
    <property type="match status" value="1"/>
</dbReference>
<dbReference type="OrthoDB" id="366726at2"/>
<evidence type="ECO:0000256" key="1">
    <source>
        <dbReference type="ARBA" id="ARBA00022729"/>
    </source>
</evidence>
<sequence length="344" mass="38719">MNKMFRALACSMLYCVSSLAWSQSTEPIALYAGDDRQARIEEGAKKEGDLVFYTTIPTQYAKDLIQPFEKKYGIKVEVWRARSELIQQRVINEARSGQPKVDIIASTSPPMEALHREGLLQKVKSPHFEDLIDEAVPGHQEWVSINLLTLVQAYNTKAVKKEDLPKTYEDLLDPKWKGKLAIEGSDYDWMASVVHDMGEEKGTQFFKDLVAKNQLSVRNGHPLLTNLVGSGEVPLALTVYDYSVEQAKKTGAPIEWFAIEPAVTITIGMGILKNAPHPHAAMLFYDYMLSEEAQGVLRKIGYYATNKKIDPPFEGIKLKILDPGTVLDEQEEAYQRFESAIHGR</sequence>
<accession>A0A2U1CHV1</accession>
<keyword evidence="1 3" id="KW-0732">Signal</keyword>
<organism evidence="4 5">
    <name type="scientific">Pusillimonas noertemannii</name>
    <dbReference type="NCBI Taxonomy" id="305977"/>
    <lineage>
        <taxon>Bacteria</taxon>
        <taxon>Pseudomonadati</taxon>
        <taxon>Pseudomonadota</taxon>
        <taxon>Betaproteobacteria</taxon>
        <taxon>Burkholderiales</taxon>
        <taxon>Alcaligenaceae</taxon>
        <taxon>Pusillimonas</taxon>
    </lineage>
</organism>
<reference evidence="4 5" key="1">
    <citation type="submission" date="2018-04" db="EMBL/GenBank/DDBJ databases">
        <title>Genomic Encyclopedia of Type Strains, Phase IV (KMG-IV): sequencing the most valuable type-strain genomes for metagenomic binning, comparative biology and taxonomic classification.</title>
        <authorList>
            <person name="Goeker M."/>
        </authorList>
    </citation>
    <scope>NUCLEOTIDE SEQUENCE [LARGE SCALE GENOMIC DNA]</scope>
    <source>
        <strain evidence="4 5">DSM 10065</strain>
    </source>
</reference>
<evidence type="ECO:0000313" key="4">
    <source>
        <dbReference type="EMBL" id="PVY60472.1"/>
    </source>
</evidence>
<name>A0A2U1CHV1_9BURK</name>
<keyword evidence="2" id="KW-0479">Metal-binding</keyword>
<dbReference type="PIRSF" id="PIRSF002825">
    <property type="entry name" value="CfbpA"/>
    <property type="match status" value="1"/>
</dbReference>
<dbReference type="Pfam" id="PF13343">
    <property type="entry name" value="SBP_bac_6"/>
    <property type="match status" value="1"/>
</dbReference>
<evidence type="ECO:0000313" key="5">
    <source>
        <dbReference type="Proteomes" id="UP000246145"/>
    </source>
</evidence>